<name>A0A443ISJ3_9BACI</name>
<organism evidence="1 2">
    <name type="scientific">Siminovitchia fortis</name>
    <dbReference type="NCBI Taxonomy" id="254758"/>
    <lineage>
        <taxon>Bacteria</taxon>
        <taxon>Bacillati</taxon>
        <taxon>Bacillota</taxon>
        <taxon>Bacilli</taxon>
        <taxon>Bacillales</taxon>
        <taxon>Bacillaceae</taxon>
        <taxon>Siminovitchia</taxon>
    </lineage>
</organism>
<dbReference type="OrthoDB" id="2456726at2"/>
<evidence type="ECO:0008006" key="3">
    <source>
        <dbReference type="Google" id="ProtNLM"/>
    </source>
</evidence>
<sequence>MYHMRRITSYAPPYPNMPVPHHSGFGTYPPNGFYQAPMQMGHMHAQQYMNPPHGGNNLTSQLFHNPLQADEEHLHSQYQGGYSHPYHIPKLPQPPQTGHFNSFLNSFKSQSGSLDLNKMMDTAGQMMNALTQVSNMAKGLGSLFKT</sequence>
<dbReference type="Proteomes" id="UP000273811">
    <property type="component" value="Unassembled WGS sequence"/>
</dbReference>
<dbReference type="AlphaFoldDB" id="A0A443ISJ3"/>
<keyword evidence="2" id="KW-1185">Reference proteome</keyword>
<dbReference type="EMBL" id="QYTU02000019">
    <property type="protein sequence ID" value="RWR10406.1"/>
    <property type="molecule type" value="Genomic_DNA"/>
</dbReference>
<dbReference type="InterPro" id="IPR025555">
    <property type="entry name" value="YppG"/>
</dbReference>
<evidence type="ECO:0000313" key="2">
    <source>
        <dbReference type="Proteomes" id="UP000273811"/>
    </source>
</evidence>
<proteinExistence type="predicted"/>
<reference evidence="1" key="1">
    <citation type="submission" date="2018-12" db="EMBL/GenBank/DDBJ databases">
        <authorList>
            <person name="Sun L."/>
            <person name="Chen Z."/>
        </authorList>
    </citation>
    <scope>NUCLEOTIDE SEQUENCE [LARGE SCALE GENOMIC DNA]</scope>
    <source>
        <strain evidence="1">DSM 16012</strain>
    </source>
</reference>
<accession>A0A443ISJ3</accession>
<gene>
    <name evidence="1" type="ORF">D4N35_009915</name>
</gene>
<comment type="caution">
    <text evidence="1">The sequence shown here is derived from an EMBL/GenBank/DDBJ whole genome shotgun (WGS) entry which is preliminary data.</text>
</comment>
<evidence type="ECO:0000313" key="1">
    <source>
        <dbReference type="EMBL" id="RWR10406.1"/>
    </source>
</evidence>
<protein>
    <recommendedName>
        <fullName evidence="3">YppG-like protein</fullName>
    </recommendedName>
</protein>
<dbReference type="RefSeq" id="WP_120073031.1">
    <property type="nucleotide sequence ID" value="NZ_CP126113.1"/>
</dbReference>
<dbReference type="Pfam" id="PF14179">
    <property type="entry name" value="YppG"/>
    <property type="match status" value="1"/>
</dbReference>